<keyword evidence="3" id="KW-1185">Reference proteome</keyword>
<evidence type="ECO:0000313" key="3">
    <source>
        <dbReference type="Proteomes" id="UP000019483"/>
    </source>
</evidence>
<name>W9DPN7_METTI</name>
<dbReference type="Proteomes" id="UP000019483">
    <property type="component" value="Unassembled WGS sequence"/>
</dbReference>
<accession>W9DPN7</accession>
<dbReference type="SUPFAM" id="SSF53067">
    <property type="entry name" value="Actin-like ATPase domain"/>
    <property type="match status" value="1"/>
</dbReference>
<sequence>MFVGIDHGTTAMRFAALFPDGKVLKLELPRTEAAGMSESQLISSMENAFGINSSDISLMAVTYSMGDGIKDIENIATVENRGVKSIEGAGKKTGGGGLVFDSILSSKIPAVVIPGIHENSDTDPRLNIFSHSTSPEKIGIAYHAFALGFSDFVLSDISSNTVTVAVANGKLIGAIDACIFAPGLQHGPLDVQALRDVDAGRISANEAFVNSGVLKHTSFSDRHELIKAAKDGNSQAVLAIDSIALFAAMEIAGMQLLMKDYGSEGEVVIEGSVGEVPEVVKKIESHLGIKVHVLDRWSAAIGCAEIARDIHLGSSEILGLKVNFTYESE</sequence>
<proteinExistence type="inferred from homology"/>
<organism evidence="2 3">
    <name type="scientific">Methanolobus tindarius DSM 2278</name>
    <dbReference type="NCBI Taxonomy" id="1090322"/>
    <lineage>
        <taxon>Archaea</taxon>
        <taxon>Methanobacteriati</taxon>
        <taxon>Methanobacteriota</taxon>
        <taxon>Stenosarchaea group</taxon>
        <taxon>Methanomicrobia</taxon>
        <taxon>Methanosarcinales</taxon>
        <taxon>Methanosarcinaceae</taxon>
        <taxon>Methanolobus</taxon>
    </lineage>
</organism>
<dbReference type="EMBL" id="AZAJ01000001">
    <property type="protein sequence ID" value="ETA67105.1"/>
    <property type="molecule type" value="Genomic_DNA"/>
</dbReference>
<dbReference type="RefSeq" id="WP_023844241.1">
    <property type="nucleotide sequence ID" value="NZ_AZAJ01000001.1"/>
</dbReference>
<dbReference type="STRING" id="1090322.MettiDRAFT_0515"/>
<protein>
    <recommendedName>
        <fullName evidence="1">UPF0285 protein MettiDRAFT_0515</fullName>
    </recommendedName>
</protein>
<dbReference type="PIRSF" id="PIRSF018783">
    <property type="entry name" value="UCP018783"/>
    <property type="match status" value="1"/>
</dbReference>
<dbReference type="OrthoDB" id="235676at2157"/>
<reference evidence="2 3" key="1">
    <citation type="submission" date="2013-08" db="EMBL/GenBank/DDBJ databases">
        <authorList>
            <consortium name="DOE Joint Genome Institute"/>
            <person name="Eisen J."/>
            <person name="Huntemann M."/>
            <person name="Han J."/>
            <person name="Chen A."/>
            <person name="Kyrpides N."/>
            <person name="Mavromatis K."/>
            <person name="Markowitz V."/>
            <person name="Palaniappan K."/>
            <person name="Ivanova N."/>
            <person name="Schaumberg A."/>
            <person name="Pati A."/>
            <person name="Liolios K."/>
            <person name="Nordberg H.P."/>
            <person name="Cantor M.N."/>
            <person name="Hua S.X."/>
            <person name="Woyke T."/>
        </authorList>
    </citation>
    <scope>NUCLEOTIDE SEQUENCE [LARGE SCALE GENOMIC DNA]</scope>
    <source>
        <strain evidence="2 3">DSM 2278</strain>
    </source>
</reference>
<evidence type="ECO:0000256" key="1">
    <source>
        <dbReference type="HAMAP-Rule" id="MF_01087"/>
    </source>
</evidence>
<dbReference type="InterPro" id="IPR016735">
    <property type="entry name" value="Methan_mark_12"/>
</dbReference>
<dbReference type="NCBIfam" id="TIGR03281">
    <property type="entry name" value="methan_mark_12"/>
    <property type="match status" value="1"/>
</dbReference>
<dbReference type="InterPro" id="IPR043129">
    <property type="entry name" value="ATPase_NBD"/>
</dbReference>
<comment type="similarity">
    <text evidence="1">Belongs to the UPF0285 family.</text>
</comment>
<dbReference type="HAMAP" id="MF_01087">
    <property type="entry name" value="UPF0285"/>
    <property type="match status" value="1"/>
</dbReference>
<dbReference type="AlphaFoldDB" id="W9DPN7"/>
<comment type="caution">
    <text evidence="2">The sequence shown here is derived from an EMBL/GenBank/DDBJ whole genome shotgun (WGS) entry which is preliminary data.</text>
</comment>
<gene>
    <name evidence="2" type="ORF">MettiDRAFT_0515</name>
</gene>
<evidence type="ECO:0000313" key="2">
    <source>
        <dbReference type="EMBL" id="ETA67105.1"/>
    </source>
</evidence>